<name>A0A5C8JHH6_9BACT</name>
<dbReference type="GO" id="GO:0009279">
    <property type="term" value="C:cell outer membrane"/>
    <property type="evidence" value="ECO:0007669"/>
    <property type="project" value="UniProtKB-SubCell"/>
</dbReference>
<evidence type="ECO:0000313" key="9">
    <source>
        <dbReference type="EMBL" id="TXK36453.1"/>
    </source>
</evidence>
<dbReference type="RefSeq" id="WP_147923108.1">
    <property type="nucleotide sequence ID" value="NZ_VRTY01000079.1"/>
</dbReference>
<feature type="chain" id="PRO_5023123532" evidence="6">
    <location>
        <begin position="22"/>
        <end position="450"/>
    </location>
</feature>
<comment type="caution">
    <text evidence="9">The sequence shown here is derived from an EMBL/GenBank/DDBJ whole genome shotgun (WGS) entry which is preliminary data.</text>
</comment>
<evidence type="ECO:0000256" key="1">
    <source>
        <dbReference type="ARBA" id="ARBA00004442"/>
    </source>
</evidence>
<dbReference type="Gene3D" id="1.25.40.390">
    <property type="match status" value="1"/>
</dbReference>
<evidence type="ECO:0000256" key="2">
    <source>
        <dbReference type="ARBA" id="ARBA00006275"/>
    </source>
</evidence>
<comment type="similarity">
    <text evidence="2">Belongs to the SusD family.</text>
</comment>
<evidence type="ECO:0000313" key="10">
    <source>
        <dbReference type="Proteomes" id="UP000321926"/>
    </source>
</evidence>
<proteinExistence type="inferred from homology"/>
<accession>A0A5C8JHH6</accession>
<evidence type="ECO:0000256" key="4">
    <source>
        <dbReference type="ARBA" id="ARBA00023136"/>
    </source>
</evidence>
<keyword evidence="3 6" id="KW-0732">Signal</keyword>
<keyword evidence="5" id="KW-0998">Cell outer membrane</keyword>
<evidence type="ECO:0000256" key="5">
    <source>
        <dbReference type="ARBA" id="ARBA00023237"/>
    </source>
</evidence>
<dbReference type="InterPro" id="IPR011990">
    <property type="entry name" value="TPR-like_helical_dom_sf"/>
</dbReference>
<dbReference type="Proteomes" id="UP000321926">
    <property type="component" value="Unassembled WGS sequence"/>
</dbReference>
<evidence type="ECO:0000256" key="6">
    <source>
        <dbReference type="SAM" id="SignalP"/>
    </source>
</evidence>
<dbReference type="Pfam" id="PF07980">
    <property type="entry name" value="SusD_RagB"/>
    <property type="match status" value="1"/>
</dbReference>
<dbReference type="InterPro" id="IPR012944">
    <property type="entry name" value="SusD_RagB_dom"/>
</dbReference>
<feature type="signal peptide" evidence="6">
    <location>
        <begin position="1"/>
        <end position="21"/>
    </location>
</feature>
<dbReference type="EMBL" id="VRTY01000079">
    <property type="protein sequence ID" value="TXK36453.1"/>
    <property type="molecule type" value="Genomic_DNA"/>
</dbReference>
<feature type="domain" description="RagB/SusD" evidence="7">
    <location>
        <begin position="333"/>
        <end position="407"/>
    </location>
</feature>
<sequence length="450" mass="50906">MKRLYLLLSFLLLVLPGCDSFLDDKPDQKLAVPATLADLQALLNEHDRMNHEVPNVGEISADNFYLTDADWAALPNEQERNQYVWAPENLFPPQDNEWRRNFPPVYVAATVLETLPAIPRTPANAQVWDEVKGQALYYRAHQLLQAAFVWALAYDTETASTDLGIPLRLTTNFNERSTRPSVQDTYDRILLDLEEAVPLLPPTRLHALRPSRAAAHALLARTCLAMRKYAEAGQHADAGLQLQPALLDYNTLDTAANYPFQRFNPEVITEHFSWGVSLTLRENIARVTPALYASYEKNDLRRSVFFRPNGDGSYAFQGSYGNDSPFGGLATDELYLTRAEATARAGRVQEALQDLNTLLATRWRRGTFVPFTAQNAQEALALILQERRKQLLQRNLRWMDIKRLNKEGAGITLQRTVQGRTYTLPPHDKRFALPLPEDVIALSGMPQNPR</sequence>
<dbReference type="OrthoDB" id="1147023at2"/>
<dbReference type="InterPro" id="IPR033985">
    <property type="entry name" value="SusD-like_N"/>
</dbReference>
<comment type="subcellular location">
    <subcellularLocation>
        <location evidence="1">Cell outer membrane</location>
    </subcellularLocation>
</comment>
<evidence type="ECO:0000259" key="7">
    <source>
        <dbReference type="Pfam" id="PF07980"/>
    </source>
</evidence>
<dbReference type="Pfam" id="PF14322">
    <property type="entry name" value="SusD-like_3"/>
    <property type="match status" value="1"/>
</dbReference>
<gene>
    <name evidence="9" type="ORF">FVR03_17735</name>
</gene>
<protein>
    <submittedName>
        <fullName evidence="9">RagB/SusD family nutrient uptake outer membrane protein</fullName>
    </submittedName>
</protein>
<reference evidence="9 10" key="1">
    <citation type="submission" date="2019-08" db="EMBL/GenBank/DDBJ databases">
        <authorList>
            <person name="Shi S."/>
        </authorList>
    </citation>
    <scope>NUCLEOTIDE SEQUENCE [LARGE SCALE GENOMIC DNA]</scope>
    <source>
        <strain evidence="9 10">GY10130</strain>
    </source>
</reference>
<feature type="domain" description="SusD-like N-terminal" evidence="8">
    <location>
        <begin position="21"/>
        <end position="224"/>
    </location>
</feature>
<keyword evidence="10" id="KW-1185">Reference proteome</keyword>
<dbReference type="AlphaFoldDB" id="A0A5C8JHH6"/>
<evidence type="ECO:0000259" key="8">
    <source>
        <dbReference type="Pfam" id="PF14322"/>
    </source>
</evidence>
<organism evidence="9 10">
    <name type="scientific">Pontibacter qinzhouensis</name>
    <dbReference type="NCBI Taxonomy" id="2603253"/>
    <lineage>
        <taxon>Bacteria</taxon>
        <taxon>Pseudomonadati</taxon>
        <taxon>Bacteroidota</taxon>
        <taxon>Cytophagia</taxon>
        <taxon>Cytophagales</taxon>
        <taxon>Hymenobacteraceae</taxon>
        <taxon>Pontibacter</taxon>
    </lineage>
</organism>
<evidence type="ECO:0000256" key="3">
    <source>
        <dbReference type="ARBA" id="ARBA00022729"/>
    </source>
</evidence>
<dbReference type="SUPFAM" id="SSF48452">
    <property type="entry name" value="TPR-like"/>
    <property type="match status" value="1"/>
</dbReference>
<keyword evidence="4" id="KW-0472">Membrane</keyword>